<evidence type="ECO:0000313" key="3">
    <source>
        <dbReference type="EMBL" id="OPE53199.1"/>
    </source>
</evidence>
<sequence>MLGPFAAVAAALGGKPATIAIAGLMAAVVGVYVGLRHPLWLYYGTVVFVTTFPFGYFPGVHVPIYLVFGCGSILALLMHPRAVRRSSPLMSAVLLLIVMSGLSMAVTFSTPLNIMDFTKWAVATGFLFALLALPNDQLCRVGKVFVYSATFSALWGMAAVALGSTKYIVKPFEIIGYYAVDKFYITGGTLTTPRTGRFDVGQDSETFQRLGGLWVDPNAAGIGLVIALAITGILFTGWQRVTLMTILMAAIVLTLSRAALASVLVGALLVFVFHNMRSRDRMLMIGTLFVGGTTAMMIPAVRKRLMGSLGENDAGASDRIAAIREFPWRMGDNWIFGNGWSLREFKDGPYAFTENFVSNAPLIAVHRGGLVAGLSFLAVIVIGCVVAAKLIRTDSLPHAFYGGVFIAFSTITLNLDHPVVVIAQMTFMYTFFLVFLQYSDELRRQGALTAPKGGALSPDTPPGPPRSGEPDSVAAQGPPLPAATA</sequence>
<organism evidence="3 5">
    <name type="scientific">Mycolicibacterium diernhoferi</name>
    <dbReference type="NCBI Taxonomy" id="1801"/>
    <lineage>
        <taxon>Bacteria</taxon>
        <taxon>Bacillati</taxon>
        <taxon>Actinomycetota</taxon>
        <taxon>Actinomycetes</taxon>
        <taxon>Mycobacteriales</taxon>
        <taxon>Mycobacteriaceae</taxon>
        <taxon>Mycolicibacterium</taxon>
    </lineage>
</organism>
<evidence type="ECO:0008006" key="7">
    <source>
        <dbReference type="Google" id="ProtNLM"/>
    </source>
</evidence>
<keyword evidence="2" id="KW-1133">Transmembrane helix</keyword>
<reference evidence="4 6" key="2">
    <citation type="submission" date="2017-10" db="EMBL/GenBank/DDBJ databases">
        <title>The new phylogeny of genus Mycobacterium.</title>
        <authorList>
            <person name="Tortoli E."/>
            <person name="Trovato A."/>
            <person name="Cirillo D.M."/>
        </authorList>
    </citation>
    <scope>NUCLEOTIDE SEQUENCE [LARGE SCALE GENOMIC DNA]</scope>
    <source>
        <strain evidence="4 6">IP141170001</strain>
    </source>
</reference>
<gene>
    <name evidence="3" type="ORF">BV510_16825</name>
    <name evidence="4" type="ORF">CRI78_16435</name>
</gene>
<accession>A0A1Q4HAD4</accession>
<feature type="transmembrane region" description="Helical" evidence="2">
    <location>
        <begin position="244"/>
        <end position="271"/>
    </location>
</feature>
<feature type="transmembrane region" description="Helical" evidence="2">
    <location>
        <begin position="219"/>
        <end position="238"/>
    </location>
</feature>
<feature type="transmembrane region" description="Helical" evidence="2">
    <location>
        <begin position="283"/>
        <end position="301"/>
    </location>
</feature>
<feature type="transmembrane region" description="Helical" evidence="2">
    <location>
        <begin position="120"/>
        <end position="138"/>
    </location>
</feature>
<evidence type="ECO:0000313" key="4">
    <source>
        <dbReference type="EMBL" id="PEG53449.1"/>
    </source>
</evidence>
<feature type="transmembrane region" description="Helical" evidence="2">
    <location>
        <begin position="89"/>
        <end position="108"/>
    </location>
</feature>
<feature type="transmembrane region" description="Helical" evidence="2">
    <location>
        <begin position="144"/>
        <end position="162"/>
    </location>
</feature>
<dbReference type="Proteomes" id="UP000191039">
    <property type="component" value="Unassembled WGS sequence"/>
</dbReference>
<feature type="transmembrane region" description="Helical" evidence="2">
    <location>
        <begin position="421"/>
        <end position="438"/>
    </location>
</feature>
<feature type="region of interest" description="Disordered" evidence="1">
    <location>
        <begin position="449"/>
        <end position="485"/>
    </location>
</feature>
<dbReference type="STRING" id="1801.BRW64_17905"/>
<evidence type="ECO:0000256" key="1">
    <source>
        <dbReference type="SAM" id="MobiDB-lite"/>
    </source>
</evidence>
<comment type="caution">
    <text evidence="3">The sequence shown here is derived from an EMBL/GenBank/DDBJ whole genome shotgun (WGS) entry which is preliminary data.</text>
</comment>
<evidence type="ECO:0000313" key="5">
    <source>
        <dbReference type="Proteomes" id="UP000191039"/>
    </source>
</evidence>
<feature type="transmembrane region" description="Helical" evidence="2">
    <location>
        <begin position="40"/>
        <end position="57"/>
    </location>
</feature>
<dbReference type="AlphaFoldDB" id="A0A1Q4HAD4"/>
<feature type="transmembrane region" description="Helical" evidence="2">
    <location>
        <begin position="64"/>
        <end position="83"/>
    </location>
</feature>
<feature type="transmembrane region" description="Helical" evidence="2">
    <location>
        <begin position="370"/>
        <end position="391"/>
    </location>
</feature>
<proteinExistence type="predicted"/>
<name>A0A1Q4HAD4_9MYCO</name>
<evidence type="ECO:0000256" key="2">
    <source>
        <dbReference type="SAM" id="Phobius"/>
    </source>
</evidence>
<keyword evidence="2" id="KW-0812">Transmembrane</keyword>
<keyword evidence="6" id="KW-1185">Reference proteome</keyword>
<protein>
    <recommendedName>
        <fullName evidence="7">O-antigen ligase domain-containing protein</fullName>
    </recommendedName>
</protein>
<dbReference type="EMBL" id="MIJD01000177">
    <property type="protein sequence ID" value="OPE53199.1"/>
    <property type="molecule type" value="Genomic_DNA"/>
</dbReference>
<keyword evidence="2" id="KW-0472">Membrane</keyword>
<dbReference type="Proteomes" id="UP000220340">
    <property type="component" value="Unassembled WGS sequence"/>
</dbReference>
<evidence type="ECO:0000313" key="6">
    <source>
        <dbReference type="Proteomes" id="UP000220340"/>
    </source>
</evidence>
<reference evidence="3 5" key="1">
    <citation type="submission" date="2016-09" db="EMBL/GenBank/DDBJ databases">
        <title>genome sequences of unsequenced Mycobacteria.</title>
        <authorList>
            <person name="Greninger A.L."/>
            <person name="Jerome K.R."/>
            <person name="Mcnair B."/>
            <person name="Wallis C."/>
            <person name="Fang F."/>
        </authorList>
    </citation>
    <scope>NUCLEOTIDE SEQUENCE [LARGE SCALE GENOMIC DNA]</scope>
    <source>
        <strain evidence="3 5">BM1</strain>
    </source>
</reference>
<dbReference type="EMBL" id="PDCR01000020">
    <property type="protein sequence ID" value="PEG53449.1"/>
    <property type="molecule type" value="Genomic_DNA"/>
</dbReference>